<dbReference type="SMART" id="SM00327">
    <property type="entry name" value="VWA"/>
    <property type="match status" value="3"/>
</dbReference>
<dbReference type="InterPro" id="IPR001007">
    <property type="entry name" value="VWF_dom"/>
</dbReference>
<evidence type="ECO:0000256" key="9">
    <source>
        <dbReference type="ARBA" id="ARBA00022889"/>
    </source>
</evidence>
<dbReference type="Pfam" id="PF25962">
    <property type="entry name" value="TIL_OTOGL_Mucin"/>
    <property type="match status" value="1"/>
</dbReference>
<dbReference type="GO" id="GO:0005615">
    <property type="term" value="C:extracellular space"/>
    <property type="evidence" value="ECO:0007669"/>
    <property type="project" value="TreeGrafter"/>
</dbReference>
<dbReference type="Pfam" id="PF23244">
    <property type="entry name" value="VWF"/>
    <property type="match status" value="1"/>
</dbReference>
<keyword evidence="6" id="KW-0356">Hemostasis</keyword>
<dbReference type="FunFam" id="2.10.25.10:FF:000674">
    <property type="entry name" value="Mucin-2"/>
    <property type="match status" value="1"/>
</dbReference>
<dbReference type="SMART" id="SM00041">
    <property type="entry name" value="CT"/>
    <property type="match status" value="1"/>
</dbReference>
<dbReference type="PANTHER" id="PTHR11339">
    <property type="entry name" value="EXTRACELLULAR MATRIX GLYCOPROTEIN RELATED"/>
    <property type="match status" value="1"/>
</dbReference>
<dbReference type="Proteomes" id="UP000694392">
    <property type="component" value="Unplaced"/>
</dbReference>
<feature type="domain" description="VWFD" evidence="18">
    <location>
        <begin position="416"/>
        <end position="588"/>
    </location>
</feature>
<dbReference type="PANTHER" id="PTHR11339:SF361">
    <property type="entry name" value="VON WILLEBRAND FACTOR"/>
    <property type="match status" value="1"/>
</dbReference>
<dbReference type="Pfam" id="PF00092">
    <property type="entry name" value="VWA"/>
    <property type="match status" value="3"/>
</dbReference>
<dbReference type="GO" id="GO:0033093">
    <property type="term" value="C:Weibel-Palade body"/>
    <property type="evidence" value="ECO:0007669"/>
    <property type="project" value="Ensembl"/>
</dbReference>
<dbReference type="FunFam" id="2.10.25.10:FF:000284">
    <property type="entry name" value="von Willebrand factor"/>
    <property type="match status" value="1"/>
</dbReference>
<dbReference type="InterPro" id="IPR006207">
    <property type="entry name" value="Cys_knot_C"/>
</dbReference>
<feature type="disulfide bond" evidence="14">
    <location>
        <begin position="2698"/>
        <end position="2748"/>
    </location>
</feature>
<name>A0A8D0HTH6_SPHPU</name>
<evidence type="ECO:0000256" key="10">
    <source>
        <dbReference type="ARBA" id="ARBA00023084"/>
    </source>
</evidence>
<dbReference type="InterPro" id="IPR002035">
    <property type="entry name" value="VWF_A"/>
</dbReference>
<keyword evidence="10" id="KW-0094">Blood coagulation</keyword>
<evidence type="ECO:0000313" key="19">
    <source>
        <dbReference type="Ensembl" id="ENSSPUP00000024620.1"/>
    </source>
</evidence>
<evidence type="ECO:0000256" key="3">
    <source>
        <dbReference type="ARBA" id="ARBA00022525"/>
    </source>
</evidence>
<dbReference type="SMART" id="SM00214">
    <property type="entry name" value="VWC"/>
    <property type="match status" value="6"/>
</dbReference>
<dbReference type="SUPFAM" id="SSF53300">
    <property type="entry name" value="vWA-like"/>
    <property type="match status" value="3"/>
</dbReference>
<feature type="domain" description="VWFA" evidence="17">
    <location>
        <begin position="1673"/>
        <end position="1854"/>
    </location>
</feature>
<feature type="domain" description="VWFA" evidence="17">
    <location>
        <begin position="1499"/>
        <end position="1666"/>
    </location>
</feature>
<organism evidence="19 20">
    <name type="scientific">Sphenodon punctatus</name>
    <name type="common">Tuatara</name>
    <name type="synonym">Hatteria punctata</name>
    <dbReference type="NCBI Taxonomy" id="8508"/>
    <lineage>
        <taxon>Eukaryota</taxon>
        <taxon>Metazoa</taxon>
        <taxon>Chordata</taxon>
        <taxon>Craniata</taxon>
        <taxon>Vertebrata</taxon>
        <taxon>Euteleostomi</taxon>
        <taxon>Lepidosauria</taxon>
        <taxon>Sphenodontia</taxon>
        <taxon>Sphenodontidae</taxon>
        <taxon>Sphenodon</taxon>
    </lineage>
</organism>
<feature type="domain" description="VWFA" evidence="17">
    <location>
        <begin position="1276"/>
        <end position="1448"/>
    </location>
</feature>
<evidence type="ECO:0000256" key="7">
    <source>
        <dbReference type="ARBA" id="ARBA00022729"/>
    </source>
</evidence>
<proteinExistence type="predicted"/>
<feature type="domain" description="CTCK" evidence="15">
    <location>
        <begin position="2698"/>
        <end position="2786"/>
    </location>
</feature>
<feature type="disulfide bond" evidence="14">
    <location>
        <begin position="2728"/>
        <end position="2780"/>
    </location>
</feature>
<keyword evidence="8" id="KW-0677">Repeat</keyword>
<dbReference type="Pfam" id="PF00094">
    <property type="entry name" value="VWD"/>
    <property type="match status" value="4"/>
</dbReference>
<evidence type="ECO:0000256" key="12">
    <source>
        <dbReference type="ARBA" id="ARBA00023180"/>
    </source>
</evidence>
<dbReference type="GO" id="GO:0031589">
    <property type="term" value="P:cell-substrate adhesion"/>
    <property type="evidence" value="ECO:0007669"/>
    <property type="project" value="Ensembl"/>
</dbReference>
<sequence>MKENYLRWLALIACRNWFREVKHSVPSDFSRVSILRSAILTSLKLLTSVEPGSKGKSEEPSFTRCSLFGEDHIKTFDESFYDFAGDCSYLLAGDCQKRSFSLLGDYQNGRRNSLSLYLGEYFGIHLFLDRTVTQGDKRISMPYASHGIFLEIEAGYYKLSSNVHGFVVKADISGNIQIMLADKHYNKTCGLCGNFNSFAEDDFRTQEGTLVANGYDFANSWAMHNEEKRCTRASPPSRTCNISPEIADKGVMDSCQLLRTSSVFSKCHHRVDPDQFIGLCEEDMCTCAPDVKCRCPAFLEYARSCAQEGVILEGWPTDSMCRPTCPVGMEYKECVSPCAKTCQSLNINEVCQEQCVDGCSCPEGKLLDGDHCVDSSECSCIHAGRRYPPGSSVSQDCNSCICRHGIWICSNEPCPGECSVTGQSHFKSFDNKYFTFSGICHYLFAKDCEENSFSVIIETVQCADDPDAVCTRSASVRLQDMDNGIVKLKHGGGISLNGQDIQVPLMQGGLHIQRTVMSAVRFTYKEDIQIDWDGHGKLSVKVLYTDRMCGLCGNYNGNQGDDFLAHSGLVETLVEDFGNSWKLKGDCQDLLKQDRDPCNLNPRSAKYAEDACSILMSTIFEPCHHEVSPSPYLKNCRYDVCSCSDGKDCLCSTVATYAATCAQKGVLIKWREPDFCAMSCPEGQLYQQCGTPCNQTCRSLSYPNADCNELCMEGCYCPPGLYVDERGDCVPKLQCSCYYDGEIFQPDDVFSDHHTMCYCENGFMHCSTNRLPGTSLPVVFFNNRPSARSKRSLTCRPPLIRFVCPENNPRAEGVECARTCQSYDLECASHGCISGCLCPEGWVRHGNKCVIPEKCPCFHNGKEYAQGELMKKDCNTCVCRDRRWDCTDNVCDGTCSVIGPAHYVTFDGLKYTFPGDCQYVLAQDYCNENSGTFRILISNEGCGFTDEKCTKRVIILFDDGETNLEVVRSGRYYILLLGKEISVIWDLALGISVTLKENFKDQVCGLCGNFDGIQNNDLTSSNKQLEVDPNNFGNSWKVNSQCADVRKLPQGQGLTFSLCNSEVKQVIVENSCGILVSDLFKECTKLVNPEPYIDICTYDTCACESIGDCACFCDAIAAYAHICAQKGAVIQWRSSTLCPQSCEDMNTNEIEYQCEWRYNSCGPACPTTCQHFEPLECPVQCVEGCHVHCPAGKILDELSQSCVNLEECPVCELEGVKIPHGKRIVLNRDNTEHCQSCYCERKNLSCVACEVMLTTTVAPEDLDTVTREYSCSKMMDLAFLMDGSNKLSEKDFNLLKDFIISMMTKLHISQKKIRVSVLEYRTGSHVYLGLKDVKKPSQMRRTVQNIKYTGGDVASAAEVLKYIVFHVFGKAPRTNAARIALLLTASKSPGKIQSIFPLLKKKKITVIPVGLGPHISMDQIDLIERQSSENKAFIMNNLLELMERRDEIIDFLCGLVPEESPVLAATIQSPVPGVHTGNTAISTVRSPLRGSVTTSRRVDVAIVVEGSDKIGEENFGMIRDFIVRLIKQMEVGEETIHITILQYSYTITVEYSFSETQSKQDIIEKVRKMQFHGGNATNTGSALNYISRHTFTTSREGREQVPHLAYMVTANPATDTITRVPSDINIIPIGISHNVNVQELEKISQPHAPIIINDYKTLIKNVTELALNWRPMDVLFLLDGSSNVKAPQFEEMKSFVKAFIANTHIGTDATQVPVMQYGKENTLETSWKMPQERSHLLNMVNSIQLKEQGPSKIGEAIGFAVQHAMSESHGGRPSASKVAVILVSNTSQDSVDTAAKYAHMNRVSLLPIGVGDGYSESELMTLAGPSGSDGIIKLQRFEDLPTMVTLDQEFFNKLCTETVQECIDDDGNKKQPGDKWTLPDQCHSVTCLPGGETRMDSYRINCERMPMPTCRNKLPAIKAEETCGCRWVCPCMCMGSSTRHIVTFDGLDFKLTGNCSYTMFQDKGNDIEVILHNGACSYAPKLNCMNSLEVKHGSTAIQLSSDMRVAVNGEVTAVPYISDHFEVNGYGAVVHEIRFTRLGHILSFTPQNNEFTFQLSPKSFLSKTFGLCGVCDQNSANDFMLSDGLVTSDSSTFVEEWTVKQPGKICEIRWDDQCTMHAPTKCSLLLSPRFAACHKIVSPNVFYATCEERGCYQEEVCEIVASYAHICQTHGICVDWRSPEFCAMTCHGSLIYDPCRTSCTKHCENSTTASVCLDYPMEGCFCPQGQVTLNDNCVDEAVCSECVGDDGARHQHMETWVPSNEPCKICMCRDNRIINCTIRPCPTAKPAVCGPCEIPRLKKNADQCCPAYECVCDLLTCDMPPVPICKDGLQPLLTNIGECRPNYSCVCKKEECKQKSIPSCPPHRKPTIRQTQCCDEYECTCNCTNSTVTCQAGYLSTTFTNDCDCTSSDCAPDKVCVHRNIVYPIGKTWKEGCTECTCTDIEDAITGLRIMECLEKTCNKVCTLGYKYVIKEGECCGKCQKNVCEEESLWSRGDVDVQRHEVGTEWRSPINPCVIHECVRVNDEVFIQKRNVSCSQMETPSCPLGFELQCSRMMGCCPSCRCEPVPGCVFNGTIIGAGKRLMLDQCTSCQCSVQRQAIGKYLLECRKQSCKPCPKNYRMERINGTCCGRCLPTSCTIHLRDGRFLYLKPNETLQDGCDRHTCQISDNGDMSWERQITGCPPFNAQRCLAEGVSVEPACRQVMAKLKYIEVGDCITTSMFNIYYCEGKCTSKAMYDITSNQIEDQCVCCSATKADSVQVPLRCDNGTVVQHAILNAMQCECLSHKCKQ</sequence>
<feature type="disulfide bond" evidence="14">
    <location>
        <begin position="2724"/>
        <end position="2778"/>
    </location>
</feature>
<keyword evidence="11 14" id="KW-1015">Disulfide bond</keyword>
<dbReference type="Pfam" id="PF00093">
    <property type="entry name" value="VWC"/>
    <property type="match status" value="1"/>
</dbReference>
<dbReference type="InterPro" id="IPR014853">
    <property type="entry name" value="VWF/SSPO/ZAN-like_Cys-rich_dom"/>
</dbReference>
<keyword evidence="12" id="KW-0325">Glycoprotein</keyword>
<feature type="domain" description="VWFC" evidence="16">
    <location>
        <begin position="2566"/>
        <end position="2631"/>
    </location>
</feature>
<dbReference type="GeneTree" id="ENSGT00940000155810"/>
<evidence type="ECO:0000313" key="20">
    <source>
        <dbReference type="Proteomes" id="UP000694392"/>
    </source>
</evidence>
<dbReference type="CDD" id="cd19941">
    <property type="entry name" value="TIL"/>
    <property type="match status" value="5"/>
</dbReference>
<keyword evidence="4" id="KW-0272">Extracellular matrix</keyword>
<keyword evidence="7" id="KW-0732">Signal</keyword>
<feature type="domain" description="VWFD" evidence="18">
    <location>
        <begin position="893"/>
        <end position="1043"/>
    </location>
</feature>
<dbReference type="SMART" id="SM00216">
    <property type="entry name" value="VWD"/>
    <property type="match status" value="4"/>
</dbReference>
<evidence type="ECO:0000256" key="14">
    <source>
        <dbReference type="PROSITE-ProRule" id="PRU00039"/>
    </source>
</evidence>
<dbReference type="PROSITE" id="PS01185">
    <property type="entry name" value="CTCK_1"/>
    <property type="match status" value="1"/>
</dbReference>
<dbReference type="SUPFAM" id="SSF57603">
    <property type="entry name" value="FnI-like domain"/>
    <property type="match status" value="2"/>
</dbReference>
<dbReference type="PROSITE" id="PS01208">
    <property type="entry name" value="VWFC_1"/>
    <property type="match status" value="3"/>
</dbReference>
<reference evidence="19" key="2">
    <citation type="submission" date="2025-09" db="UniProtKB">
        <authorList>
            <consortium name="Ensembl"/>
        </authorList>
    </citation>
    <scope>IDENTIFICATION</scope>
</reference>
<evidence type="ECO:0000256" key="5">
    <source>
        <dbReference type="ARBA" id="ARBA00022685"/>
    </source>
</evidence>
<evidence type="ECO:0000256" key="1">
    <source>
        <dbReference type="ARBA" id="ARBA00004498"/>
    </source>
</evidence>
<dbReference type="GO" id="GO:0005783">
    <property type="term" value="C:endoplasmic reticulum"/>
    <property type="evidence" value="ECO:0007669"/>
    <property type="project" value="Ensembl"/>
</dbReference>
<accession>A0A8D0HTH6</accession>
<dbReference type="InterPro" id="IPR050780">
    <property type="entry name" value="Mucin_vWF_Thrombospondin_sf"/>
</dbReference>
<feature type="disulfide bond" evidence="14">
    <location>
        <begin position="2713"/>
        <end position="2762"/>
    </location>
</feature>
<dbReference type="SMART" id="SM00215">
    <property type="entry name" value="VWC_out"/>
    <property type="match status" value="2"/>
</dbReference>
<dbReference type="SUPFAM" id="SSF57567">
    <property type="entry name" value="Serine protease inhibitors"/>
    <property type="match status" value="5"/>
</dbReference>
<evidence type="ECO:0000256" key="11">
    <source>
        <dbReference type="ARBA" id="ARBA00023157"/>
    </source>
</evidence>
<dbReference type="InterPro" id="IPR002919">
    <property type="entry name" value="TIL_dom"/>
</dbReference>
<evidence type="ECO:0000256" key="8">
    <source>
        <dbReference type="ARBA" id="ARBA00022737"/>
    </source>
</evidence>
<dbReference type="GO" id="GO:0042802">
    <property type="term" value="F:identical protein binding"/>
    <property type="evidence" value="ECO:0007669"/>
    <property type="project" value="Ensembl"/>
</dbReference>
<dbReference type="InterPro" id="IPR036084">
    <property type="entry name" value="Ser_inhib-like_sf"/>
</dbReference>
<dbReference type="GO" id="GO:0005178">
    <property type="term" value="F:integrin binding"/>
    <property type="evidence" value="ECO:0007669"/>
    <property type="project" value="Ensembl"/>
</dbReference>
<dbReference type="GO" id="GO:0031012">
    <property type="term" value="C:extracellular matrix"/>
    <property type="evidence" value="ECO:0007669"/>
    <property type="project" value="Ensembl"/>
</dbReference>
<dbReference type="GO" id="GO:0002020">
    <property type="term" value="F:protease binding"/>
    <property type="evidence" value="ECO:0007669"/>
    <property type="project" value="Ensembl"/>
</dbReference>
<feature type="domain" description="VWFC" evidence="16">
    <location>
        <begin position="2240"/>
        <end position="2313"/>
    </location>
</feature>
<reference evidence="19" key="1">
    <citation type="submission" date="2025-08" db="UniProtKB">
        <authorList>
            <consortium name="Ensembl"/>
        </authorList>
    </citation>
    <scope>IDENTIFICATION</scope>
</reference>
<dbReference type="PROSITE" id="PS50184">
    <property type="entry name" value="VWFC_2"/>
    <property type="match status" value="3"/>
</dbReference>
<keyword evidence="9" id="KW-0130">Cell adhesion</keyword>
<evidence type="ECO:0000256" key="2">
    <source>
        <dbReference type="ARBA" id="ARBA00016619"/>
    </source>
</evidence>
<dbReference type="Pfam" id="PF01826">
    <property type="entry name" value="TIL"/>
    <property type="match status" value="2"/>
</dbReference>
<dbReference type="GO" id="GO:1902533">
    <property type="term" value="P:positive regulation of intracellular signal transduction"/>
    <property type="evidence" value="ECO:0007669"/>
    <property type="project" value="Ensembl"/>
</dbReference>
<keyword evidence="5" id="KW-0165">Cleavage on pair of basic residues</keyword>
<evidence type="ECO:0000259" key="18">
    <source>
        <dbReference type="PROSITE" id="PS51233"/>
    </source>
</evidence>
<comment type="subcellular location">
    <subcellularLocation>
        <location evidence="1">Secreted</location>
        <location evidence="1">Extracellular space</location>
        <location evidence="1">Extracellular matrix</location>
    </subcellularLocation>
</comment>
<evidence type="ECO:0000256" key="13">
    <source>
        <dbReference type="ARBA" id="ARBA00025858"/>
    </source>
</evidence>
<dbReference type="PROSITE" id="PS50234">
    <property type="entry name" value="VWFA"/>
    <property type="match status" value="3"/>
</dbReference>
<dbReference type="FunFam" id="2.10.25.10:FF:000444">
    <property type="entry name" value="von Willebrand factor"/>
    <property type="match status" value="1"/>
</dbReference>
<evidence type="ECO:0000259" key="17">
    <source>
        <dbReference type="PROSITE" id="PS50234"/>
    </source>
</evidence>
<feature type="domain" description="VWFC" evidence="16">
    <location>
        <begin position="2414"/>
        <end position="2480"/>
    </location>
</feature>
<dbReference type="Pfam" id="PF08742">
    <property type="entry name" value="C8"/>
    <property type="match status" value="4"/>
</dbReference>
<dbReference type="InterPro" id="IPR001846">
    <property type="entry name" value="VWF_type-D"/>
</dbReference>
<dbReference type="Ensembl" id="ENSSPUT00000026274.1">
    <property type="protein sequence ID" value="ENSSPUP00000024620.1"/>
    <property type="gene ID" value="ENSSPUG00000018829.1"/>
</dbReference>
<feature type="domain" description="VWFD" evidence="18">
    <location>
        <begin position="63"/>
        <end position="231"/>
    </location>
</feature>
<dbReference type="SMART" id="SM00832">
    <property type="entry name" value="C8"/>
    <property type="match status" value="4"/>
</dbReference>
<feature type="domain" description="VWFD" evidence="18">
    <location>
        <begin position="1931"/>
        <end position="2107"/>
    </location>
</feature>
<dbReference type="GO" id="GO:0019865">
    <property type="term" value="F:immunoglobulin binding"/>
    <property type="evidence" value="ECO:0007669"/>
    <property type="project" value="Ensembl"/>
</dbReference>
<dbReference type="InterPro" id="IPR036465">
    <property type="entry name" value="vWFA_dom_sf"/>
</dbReference>
<keyword evidence="3" id="KW-0964">Secreted</keyword>
<protein>
    <recommendedName>
        <fullName evidence="2">von Willebrand factor</fullName>
    </recommendedName>
</protein>
<comment type="subunit">
    <text evidence="13">Multimeric. Interacts with F8.</text>
</comment>
<evidence type="ECO:0000259" key="15">
    <source>
        <dbReference type="PROSITE" id="PS01225"/>
    </source>
</evidence>
<dbReference type="Gene3D" id="2.10.25.10">
    <property type="entry name" value="Laminin"/>
    <property type="match status" value="4"/>
</dbReference>
<dbReference type="GO" id="GO:0051087">
    <property type="term" value="F:protein-folding chaperone binding"/>
    <property type="evidence" value="ECO:0007669"/>
    <property type="project" value="Ensembl"/>
</dbReference>
<dbReference type="GO" id="GO:0030168">
    <property type="term" value="P:platelet activation"/>
    <property type="evidence" value="ECO:0007669"/>
    <property type="project" value="Ensembl"/>
</dbReference>
<dbReference type="InterPro" id="IPR058753">
    <property type="entry name" value="TIL_OTOGL_Mucin"/>
</dbReference>
<dbReference type="GO" id="GO:0005518">
    <property type="term" value="F:collagen binding"/>
    <property type="evidence" value="ECO:0007669"/>
    <property type="project" value="Ensembl"/>
</dbReference>
<evidence type="ECO:0000256" key="6">
    <source>
        <dbReference type="ARBA" id="ARBA00022696"/>
    </source>
</evidence>
<dbReference type="PROSITE" id="PS01225">
    <property type="entry name" value="CTCK_2"/>
    <property type="match status" value="1"/>
</dbReference>
<evidence type="ECO:0000259" key="16">
    <source>
        <dbReference type="PROSITE" id="PS50184"/>
    </source>
</evidence>
<gene>
    <name evidence="19" type="primary">VWF</name>
</gene>
<dbReference type="PROSITE" id="PS51233">
    <property type="entry name" value="VWFD"/>
    <property type="match status" value="4"/>
</dbReference>
<dbReference type="Gene3D" id="3.40.50.410">
    <property type="entry name" value="von Willebrand factor, type A domain"/>
    <property type="match status" value="3"/>
</dbReference>
<dbReference type="OMA" id="KFEACHH"/>
<evidence type="ECO:0000256" key="4">
    <source>
        <dbReference type="ARBA" id="ARBA00022530"/>
    </source>
</evidence>
<dbReference type="CDD" id="cd01450">
    <property type="entry name" value="vWFA_subfamily_ECM"/>
    <property type="match status" value="3"/>
</dbReference>
<keyword evidence="20" id="KW-1185">Reference proteome</keyword>